<evidence type="ECO:0000256" key="1">
    <source>
        <dbReference type="SAM" id="SignalP"/>
    </source>
</evidence>
<dbReference type="Proteomes" id="UP000295764">
    <property type="component" value="Unassembled WGS sequence"/>
</dbReference>
<evidence type="ECO:0000313" key="3">
    <source>
        <dbReference type="Proteomes" id="UP000295764"/>
    </source>
</evidence>
<accession>A0A4V3BK50</accession>
<feature type="non-terminal residue" evidence="2">
    <location>
        <position position="701"/>
    </location>
</feature>
<sequence length="701" mass="71284">MTSFRARGAAAACALIVIGTTFVATAPASASPERATPASNSSTVAAPSAPKLEALYWATADGEAYFIRGTGTPDVPVYLDLGADSEPVWLETPGADGRWEALLPVVGQSVNIFAQPNGGDRSPMTTVAVPEAGGAIFVGKPAAGVTHDGDTLRVVGSSAGGNSVNVYAPGATRADAPIATAAVTDGAFSAALPAGYSASSVLVAAAIGAAESDRVEVRIGDSAVAAPTVSRVLHQANGDFTIIGTTPVGSTVAIRQGGIEIGGANEEGGNFRATVPAAHSGQTVDLVATIGSTSSAPTKHGLTPPPIDDSIAPPEVTRVINFLDGSQWVHGKVANGATLWVLDGAKVVAHDVANETFLLKIPAQYASTQLDVRVFVGGSMSARSVLPRTLTVDGLQESNSYTPGKRTFAGTAEAGATVTATDKGGNELFSERVSSSRAAAGSWTGTADLSSKDGYELTFTQTTSDGRSSVLQSATFTPSTIAAPEYLETQRGGNGEFFLYGTAPENTTVVARIGADEVATGAVEDGDFVMSPISGARTGETVTLVARDADGNESAGTDVRLAPALEDATIAQPVVGNVHAFPSGRVRLQGAAGQSGTVWLMDGDRVVDSSPANRFSIEVPAGQSSSQLDLVRVSGSTGNRTSERIAIPRLLQVNGLQEKDNTYTPGRTPFTGSAEAGATITATDQNGTTLFETTVGATKRA</sequence>
<organism evidence="2 3">
    <name type="scientific">Curtobacterium flaccumfaciens</name>
    <dbReference type="NCBI Taxonomy" id="2035"/>
    <lineage>
        <taxon>Bacteria</taxon>
        <taxon>Bacillati</taxon>
        <taxon>Actinomycetota</taxon>
        <taxon>Actinomycetes</taxon>
        <taxon>Micrococcales</taxon>
        <taxon>Microbacteriaceae</taxon>
        <taxon>Curtobacterium</taxon>
    </lineage>
</organism>
<protein>
    <recommendedName>
        <fullName evidence="4">Bacterial Ig domain-containing protein</fullName>
    </recommendedName>
</protein>
<dbReference type="InterPro" id="IPR013783">
    <property type="entry name" value="Ig-like_fold"/>
</dbReference>
<dbReference type="OrthoDB" id="5024045at2"/>
<feature type="signal peptide" evidence="1">
    <location>
        <begin position="1"/>
        <end position="30"/>
    </location>
</feature>
<reference evidence="2 3" key="1">
    <citation type="submission" date="2019-03" db="EMBL/GenBank/DDBJ databases">
        <title>Genomic analyses of the natural microbiome of Caenorhabditis elegans.</title>
        <authorList>
            <person name="Samuel B."/>
        </authorList>
    </citation>
    <scope>NUCLEOTIDE SEQUENCE [LARGE SCALE GENOMIC DNA]</scope>
    <source>
        <strain evidence="2 3">JUb65</strain>
    </source>
</reference>
<evidence type="ECO:0008006" key="4">
    <source>
        <dbReference type="Google" id="ProtNLM"/>
    </source>
</evidence>
<dbReference type="GO" id="GO:0005975">
    <property type="term" value="P:carbohydrate metabolic process"/>
    <property type="evidence" value="ECO:0007669"/>
    <property type="project" value="UniProtKB-ARBA"/>
</dbReference>
<keyword evidence="1" id="KW-0732">Signal</keyword>
<dbReference type="Gene3D" id="2.60.40.10">
    <property type="entry name" value="Immunoglobulins"/>
    <property type="match status" value="1"/>
</dbReference>
<feature type="chain" id="PRO_5020322962" description="Bacterial Ig domain-containing protein" evidence="1">
    <location>
        <begin position="31"/>
        <end position="701"/>
    </location>
</feature>
<evidence type="ECO:0000313" key="2">
    <source>
        <dbReference type="EMBL" id="TDN41382.1"/>
    </source>
</evidence>
<proteinExistence type="predicted"/>
<dbReference type="EMBL" id="SNVW01000023">
    <property type="protein sequence ID" value="TDN41382.1"/>
    <property type="molecule type" value="Genomic_DNA"/>
</dbReference>
<dbReference type="AlphaFoldDB" id="A0A4V3BK50"/>
<name>A0A4V3BK50_9MICO</name>
<dbReference type="RefSeq" id="WP_133521325.1">
    <property type="nucleotide sequence ID" value="NZ_SNVW01000023.1"/>
</dbReference>
<comment type="caution">
    <text evidence="2">The sequence shown here is derived from an EMBL/GenBank/DDBJ whole genome shotgun (WGS) entry which is preliminary data.</text>
</comment>
<gene>
    <name evidence="2" type="ORF">EDF64_1231</name>
</gene>